<reference evidence="1 2" key="1">
    <citation type="submission" date="2014-03" db="EMBL/GenBank/DDBJ databases">
        <title>Genome of Haematobacter massiliensis CCUG 47968.</title>
        <authorList>
            <person name="Wang D."/>
            <person name="Wang G."/>
        </authorList>
    </citation>
    <scope>NUCLEOTIDE SEQUENCE [LARGE SCALE GENOMIC DNA]</scope>
    <source>
        <strain evidence="1 2">CCUG 47968</strain>
    </source>
</reference>
<protein>
    <submittedName>
        <fullName evidence="1">Uncharacterized protein</fullName>
    </submittedName>
</protein>
<dbReference type="EMBL" id="JGYG01000011">
    <property type="protein sequence ID" value="KFI27419.1"/>
    <property type="molecule type" value="Genomic_DNA"/>
</dbReference>
<name>A0A086XZG9_9RHOB</name>
<proteinExistence type="predicted"/>
<comment type="caution">
    <text evidence="1">The sequence shown here is derived from an EMBL/GenBank/DDBJ whole genome shotgun (WGS) entry which is preliminary data.</text>
</comment>
<accession>A0A086XZG9</accession>
<dbReference type="Proteomes" id="UP000028826">
    <property type="component" value="Unassembled WGS sequence"/>
</dbReference>
<gene>
    <name evidence="1" type="ORF">CN97_00980</name>
</gene>
<dbReference type="AlphaFoldDB" id="A0A086XZG9"/>
<dbReference type="OrthoDB" id="7864110at2"/>
<sequence length="136" mass="15357">MRGLSSAPDWLKQSKDAIGPESDRLLLVEPDPSFAPLIQQFPGGVSMIYCRFPTISPEFVRRIEPDCIFSPIVARQFDIVDLVRLLDRCDYRGSVVAVTDPLPEPTMVLSELRRFNRRLDMSLLELASAGGRRLHT</sequence>
<evidence type="ECO:0000313" key="1">
    <source>
        <dbReference type="EMBL" id="KFI27419.1"/>
    </source>
</evidence>
<evidence type="ECO:0000313" key="2">
    <source>
        <dbReference type="Proteomes" id="UP000028826"/>
    </source>
</evidence>
<dbReference type="RefSeq" id="WP_035713001.1">
    <property type="nucleotide sequence ID" value="NZ_CAMIFG010000012.1"/>
</dbReference>
<dbReference type="STRING" id="195105.CN97_00980"/>
<organism evidence="1 2">
    <name type="scientific">Haematobacter massiliensis</name>
    <dbReference type="NCBI Taxonomy" id="195105"/>
    <lineage>
        <taxon>Bacteria</taxon>
        <taxon>Pseudomonadati</taxon>
        <taxon>Pseudomonadota</taxon>
        <taxon>Alphaproteobacteria</taxon>
        <taxon>Rhodobacterales</taxon>
        <taxon>Paracoccaceae</taxon>
        <taxon>Haematobacter</taxon>
    </lineage>
</organism>
<keyword evidence="2" id="KW-1185">Reference proteome</keyword>